<dbReference type="AlphaFoldDB" id="A0A4Y2DP96"/>
<keyword evidence="3" id="KW-1185">Reference proteome</keyword>
<feature type="compositionally biased region" description="Acidic residues" evidence="1">
    <location>
        <begin position="45"/>
        <end position="56"/>
    </location>
</feature>
<name>A0A4Y2DP96_ARAVE</name>
<comment type="caution">
    <text evidence="2">The sequence shown here is derived from an EMBL/GenBank/DDBJ whole genome shotgun (WGS) entry which is preliminary data.</text>
</comment>
<dbReference type="Proteomes" id="UP000499080">
    <property type="component" value="Unassembled WGS sequence"/>
</dbReference>
<gene>
    <name evidence="2" type="ORF">AVEN_202819_1</name>
</gene>
<feature type="compositionally biased region" description="Basic and acidic residues" evidence="1">
    <location>
        <begin position="57"/>
        <end position="66"/>
    </location>
</feature>
<reference evidence="2 3" key="1">
    <citation type="journal article" date="2019" name="Sci. Rep.">
        <title>Orb-weaving spider Araneus ventricosus genome elucidates the spidroin gene catalogue.</title>
        <authorList>
            <person name="Kono N."/>
            <person name="Nakamura H."/>
            <person name="Ohtoshi R."/>
            <person name="Moran D.A.P."/>
            <person name="Shinohara A."/>
            <person name="Yoshida Y."/>
            <person name="Fujiwara M."/>
            <person name="Mori M."/>
            <person name="Tomita M."/>
            <person name="Arakawa K."/>
        </authorList>
    </citation>
    <scope>NUCLEOTIDE SEQUENCE [LARGE SCALE GENOMIC DNA]</scope>
</reference>
<protein>
    <submittedName>
        <fullName evidence="2">Uncharacterized protein</fullName>
    </submittedName>
</protein>
<dbReference type="EMBL" id="BGPR01000392">
    <property type="protein sequence ID" value="GBM17654.1"/>
    <property type="molecule type" value="Genomic_DNA"/>
</dbReference>
<feature type="region of interest" description="Disordered" evidence="1">
    <location>
        <begin position="1"/>
        <end position="66"/>
    </location>
</feature>
<evidence type="ECO:0000313" key="2">
    <source>
        <dbReference type="EMBL" id="GBM17654.1"/>
    </source>
</evidence>
<sequence>MERLRKLLAEVETNEYSDHENENNLPEDVWEKNFSDHQCFSEHDTESEEAGDSGNEENEKQRTVREALEHERWEEWPFASLALNSKNTVSRIPENYLQQSMCQNKTTSVV</sequence>
<evidence type="ECO:0000313" key="3">
    <source>
        <dbReference type="Proteomes" id="UP000499080"/>
    </source>
</evidence>
<accession>A0A4Y2DP96</accession>
<evidence type="ECO:0000256" key="1">
    <source>
        <dbReference type="SAM" id="MobiDB-lite"/>
    </source>
</evidence>
<feature type="compositionally biased region" description="Basic and acidic residues" evidence="1">
    <location>
        <begin position="29"/>
        <end position="44"/>
    </location>
</feature>
<dbReference type="OrthoDB" id="6779804at2759"/>
<proteinExistence type="predicted"/>
<organism evidence="2 3">
    <name type="scientific">Araneus ventricosus</name>
    <name type="common">Orbweaver spider</name>
    <name type="synonym">Epeira ventricosa</name>
    <dbReference type="NCBI Taxonomy" id="182803"/>
    <lineage>
        <taxon>Eukaryota</taxon>
        <taxon>Metazoa</taxon>
        <taxon>Ecdysozoa</taxon>
        <taxon>Arthropoda</taxon>
        <taxon>Chelicerata</taxon>
        <taxon>Arachnida</taxon>
        <taxon>Araneae</taxon>
        <taxon>Araneomorphae</taxon>
        <taxon>Entelegynae</taxon>
        <taxon>Araneoidea</taxon>
        <taxon>Araneidae</taxon>
        <taxon>Araneus</taxon>
    </lineage>
</organism>